<evidence type="ECO:0000313" key="2">
    <source>
        <dbReference type="EMBL" id="CAD5207954.1"/>
    </source>
</evidence>
<evidence type="ECO:0000313" key="6">
    <source>
        <dbReference type="WBParaSite" id="BXY_0875500.1"/>
    </source>
</evidence>
<dbReference type="EMBL" id="CAJFDI010000001">
    <property type="protein sequence ID" value="CAD5207954.1"/>
    <property type="molecule type" value="Genomic_DNA"/>
</dbReference>
<dbReference type="InterPro" id="IPR053220">
    <property type="entry name" value="Nematode_rcpt-like_serp_H"/>
</dbReference>
<keyword evidence="1" id="KW-0472">Membrane</keyword>
<dbReference type="Proteomes" id="UP000659654">
    <property type="component" value="Unassembled WGS sequence"/>
</dbReference>
<keyword evidence="1" id="KW-0812">Transmembrane</keyword>
<dbReference type="WBParaSite" id="BXY_0875500.1">
    <property type="protein sequence ID" value="BXY_0875500.1"/>
    <property type="gene ID" value="BXY_0875500"/>
</dbReference>
<feature type="transmembrane region" description="Helical" evidence="1">
    <location>
        <begin position="248"/>
        <end position="272"/>
    </location>
</feature>
<evidence type="ECO:0000313" key="5">
    <source>
        <dbReference type="Proteomes" id="UP000659654"/>
    </source>
</evidence>
<dbReference type="AlphaFoldDB" id="A0A1I7S6W6"/>
<feature type="transmembrane region" description="Helical" evidence="1">
    <location>
        <begin position="284"/>
        <end position="307"/>
    </location>
</feature>
<gene>
    <name evidence="2" type="ORF">BXYJ_LOCUS190</name>
</gene>
<evidence type="ECO:0000313" key="4">
    <source>
        <dbReference type="Proteomes" id="UP000095284"/>
    </source>
</evidence>
<keyword evidence="5" id="KW-1185">Reference proteome</keyword>
<sequence>MLLSPDELPSSEALNFYVIYCQVIFCVTTVVVIFTLVVMTISSTQSMRVYHYYLVTEIVWSYLCDAICRASTLLSMQPLPCLAFLGRLAPLASSRPRLIAAVAIFILSGRSAAIGLQCFYRVFQSVPPQMPAYRFLHRMLNDYAWMTFFAMTFIAFACIWGPMSMSFPDQDAQKQLLLAADPTLDYLYARLPHIICFTTGTHIDGSLSTAVALLIAIPCLGSALIFAVHRQVRRSKRPERTIHLHMMLLRSLIIQAGVLYVFIVLPAYVLVLSPMLGVRAAPQLSVYIAVVYYLETNVECLMLLWCVKPYREGGWQILRIATRTSKPVQVRSRSSTN</sequence>
<dbReference type="Proteomes" id="UP000582659">
    <property type="component" value="Unassembled WGS sequence"/>
</dbReference>
<feature type="transmembrane region" description="Helical" evidence="1">
    <location>
        <begin position="16"/>
        <end position="38"/>
    </location>
</feature>
<reference evidence="3" key="2">
    <citation type="submission" date="2020-08" db="EMBL/GenBank/DDBJ databases">
        <authorList>
            <person name="Kikuchi T."/>
        </authorList>
    </citation>
    <scope>NUCLEOTIDE SEQUENCE</scope>
    <source>
        <strain evidence="2">Ka4C1</strain>
    </source>
</reference>
<dbReference type="PANTHER" id="PTHR22941">
    <property type="entry name" value="SERPENTINE RECEPTOR"/>
    <property type="match status" value="1"/>
</dbReference>
<organism evidence="4 6">
    <name type="scientific">Bursaphelenchus xylophilus</name>
    <name type="common">Pinewood nematode worm</name>
    <name type="synonym">Aphelenchoides xylophilus</name>
    <dbReference type="NCBI Taxonomy" id="6326"/>
    <lineage>
        <taxon>Eukaryota</taxon>
        <taxon>Metazoa</taxon>
        <taxon>Ecdysozoa</taxon>
        <taxon>Nematoda</taxon>
        <taxon>Chromadorea</taxon>
        <taxon>Rhabditida</taxon>
        <taxon>Tylenchina</taxon>
        <taxon>Tylenchomorpha</taxon>
        <taxon>Aphelenchoidea</taxon>
        <taxon>Aphelenchoididae</taxon>
        <taxon>Bursaphelenchus</taxon>
    </lineage>
</organism>
<dbReference type="InterPro" id="IPR019422">
    <property type="entry name" value="7TM_GPCR_serpentine_rcpt_Srh"/>
</dbReference>
<dbReference type="EMBL" id="CAJFCV020000001">
    <property type="protein sequence ID" value="CAG9079671.1"/>
    <property type="molecule type" value="Genomic_DNA"/>
</dbReference>
<reference evidence="6" key="1">
    <citation type="submission" date="2016-11" db="UniProtKB">
        <authorList>
            <consortium name="WormBaseParasite"/>
        </authorList>
    </citation>
    <scope>IDENTIFICATION</scope>
</reference>
<accession>A0A1I7S6W6</accession>
<proteinExistence type="predicted"/>
<name>A0A1I7S6W6_BURXY</name>
<dbReference type="Pfam" id="PF10318">
    <property type="entry name" value="7TM_GPCR_Srh"/>
    <property type="match status" value="1"/>
</dbReference>
<evidence type="ECO:0000313" key="3">
    <source>
        <dbReference type="EMBL" id="CAG9079671.1"/>
    </source>
</evidence>
<dbReference type="Proteomes" id="UP000095284">
    <property type="component" value="Unplaced"/>
</dbReference>
<keyword evidence="1" id="KW-1133">Transmembrane helix</keyword>
<feature type="transmembrane region" description="Helical" evidence="1">
    <location>
        <begin position="143"/>
        <end position="163"/>
    </location>
</feature>
<dbReference type="PANTHER" id="PTHR22941:SF26">
    <property type="entry name" value="SERPENTINE RECEPTOR, CLASS H"/>
    <property type="match status" value="1"/>
</dbReference>
<protein>
    <submittedName>
        <fullName evidence="2">(pine wood nematode) hypothetical protein</fullName>
    </submittedName>
</protein>
<feature type="transmembrane region" description="Helical" evidence="1">
    <location>
        <begin position="207"/>
        <end position="228"/>
    </location>
</feature>
<evidence type="ECO:0000256" key="1">
    <source>
        <dbReference type="SAM" id="Phobius"/>
    </source>
</evidence>